<dbReference type="EMBL" id="JACCHJ010000001">
    <property type="protein sequence ID" value="NYK11438.1"/>
    <property type="molecule type" value="Genomic_DNA"/>
</dbReference>
<evidence type="ECO:0000313" key="1">
    <source>
        <dbReference type="EMBL" id="NYK11438.1"/>
    </source>
</evidence>
<dbReference type="AlphaFoldDB" id="A0A853DS53"/>
<dbReference type="Proteomes" id="UP000521075">
    <property type="component" value="Unassembled WGS sequence"/>
</dbReference>
<dbReference type="RefSeq" id="WP_179701909.1">
    <property type="nucleotide sequence ID" value="NZ_BAAAHA010000001.1"/>
</dbReference>
<reference evidence="1 2" key="1">
    <citation type="submission" date="2020-07" db="EMBL/GenBank/DDBJ databases">
        <title>Sequencing the genomes of 1000 actinobacteria strains.</title>
        <authorList>
            <person name="Klenk H.-P."/>
        </authorList>
    </citation>
    <scope>NUCLEOTIDE SEQUENCE [LARGE SCALE GENOMIC DNA]</scope>
    <source>
        <strain evidence="1 2">DSM 15166</strain>
    </source>
</reference>
<accession>A0A853DS53</accession>
<dbReference type="SUPFAM" id="SSF52980">
    <property type="entry name" value="Restriction endonuclease-like"/>
    <property type="match status" value="1"/>
</dbReference>
<name>A0A853DS53_9MICO</name>
<keyword evidence="1" id="KW-0378">Hydrolase</keyword>
<keyword evidence="1" id="KW-0540">Nuclease</keyword>
<organism evidence="1 2">
    <name type="scientific">Leifsonia naganoensis</name>
    <dbReference type="NCBI Taxonomy" id="150025"/>
    <lineage>
        <taxon>Bacteria</taxon>
        <taxon>Bacillati</taxon>
        <taxon>Actinomycetota</taxon>
        <taxon>Actinomycetes</taxon>
        <taxon>Micrococcales</taxon>
        <taxon>Microbacteriaceae</taxon>
        <taxon>Leifsonia</taxon>
    </lineage>
</organism>
<sequence length="257" mass="28621">MHALSAPTTVPELCDAYLAVMPEESYFSHQTAAVLLGVPLPPSLDVGELHVTVAFPQGAPRGRGIVGHSLGSVSGDVLNGRPICEPALVWCQLAGVLDREDLVAAGDHLVGSRHREPLAELDELAAAADEVGRTKGARARAWALHRIRYGADSRPETLLRLLLERRGHRDLEVNAPATVRRGRLVLHPDLSIPSRRIAFEYEGDGHRVDERQWHLDIRRRELLEAEGWRVVRVTARDLFHEREAFLRRLNVFVPNVD</sequence>
<proteinExistence type="predicted"/>
<gene>
    <name evidence="1" type="ORF">HNR14_003319</name>
</gene>
<dbReference type="Gene3D" id="3.40.960.10">
    <property type="entry name" value="VSR Endonuclease"/>
    <property type="match status" value="1"/>
</dbReference>
<evidence type="ECO:0000313" key="2">
    <source>
        <dbReference type="Proteomes" id="UP000521075"/>
    </source>
</evidence>
<keyword evidence="1" id="KW-0255">Endonuclease</keyword>
<dbReference type="GO" id="GO:0004519">
    <property type="term" value="F:endonuclease activity"/>
    <property type="evidence" value="ECO:0007669"/>
    <property type="project" value="UniProtKB-KW"/>
</dbReference>
<comment type="caution">
    <text evidence="1">The sequence shown here is derived from an EMBL/GenBank/DDBJ whole genome shotgun (WGS) entry which is preliminary data.</text>
</comment>
<protein>
    <submittedName>
        <fullName evidence="1">Very-short-patch-repair endonuclease</fullName>
    </submittedName>
</protein>
<dbReference type="InterPro" id="IPR011335">
    <property type="entry name" value="Restrct_endonuc-II-like"/>
</dbReference>
<keyword evidence="2" id="KW-1185">Reference proteome</keyword>